<dbReference type="InterPro" id="IPR056748">
    <property type="entry name" value="VPS13-like_C"/>
</dbReference>
<reference evidence="11" key="1">
    <citation type="submission" date="2021-06" db="EMBL/GenBank/DDBJ databases">
        <authorList>
            <person name="Kallberg Y."/>
            <person name="Tangrot J."/>
            <person name="Rosling A."/>
        </authorList>
    </citation>
    <scope>NUCLEOTIDE SEQUENCE</scope>
    <source>
        <strain evidence="11">BR232B</strain>
    </source>
</reference>
<feature type="compositionally biased region" description="Low complexity" evidence="6">
    <location>
        <begin position="846"/>
        <end position="860"/>
    </location>
</feature>
<dbReference type="InterPro" id="IPR017148">
    <property type="entry name" value="VPS13_fungi"/>
</dbReference>
<feature type="region of interest" description="Disordered" evidence="6">
    <location>
        <begin position="839"/>
        <end position="862"/>
    </location>
</feature>
<evidence type="ECO:0000259" key="8">
    <source>
        <dbReference type="Pfam" id="PF25033"/>
    </source>
</evidence>
<evidence type="ECO:0000256" key="3">
    <source>
        <dbReference type="ARBA" id="ARBA00023055"/>
    </source>
</evidence>
<feature type="region of interest" description="Disordered" evidence="6">
    <location>
        <begin position="1079"/>
        <end position="1106"/>
    </location>
</feature>
<protein>
    <recommendedName>
        <fullName evidence="4">Vacuolar protein sorting-associated protein</fullName>
    </recommendedName>
</protein>
<dbReference type="Pfam" id="PF25037">
    <property type="entry name" value="VPS13_C"/>
    <property type="match status" value="1"/>
</dbReference>
<keyword evidence="2 4" id="KW-0813">Transport</keyword>
<dbReference type="InterPro" id="IPR056747">
    <property type="entry name" value="VPS13-like_M"/>
</dbReference>
<evidence type="ECO:0000259" key="7">
    <source>
        <dbReference type="Pfam" id="PF12624"/>
    </source>
</evidence>
<dbReference type="GO" id="GO:0045053">
    <property type="term" value="P:protein retention in Golgi apparatus"/>
    <property type="evidence" value="ECO:0007669"/>
    <property type="project" value="UniProtKB-UniRule"/>
</dbReference>
<feature type="compositionally biased region" description="Polar residues" evidence="6">
    <location>
        <begin position="1079"/>
        <end position="1095"/>
    </location>
</feature>
<feature type="region of interest" description="Disordered" evidence="6">
    <location>
        <begin position="1571"/>
        <end position="1606"/>
    </location>
</feature>
<evidence type="ECO:0000256" key="4">
    <source>
        <dbReference type="PIRNR" id="PIRNR037235"/>
    </source>
</evidence>
<proteinExistence type="inferred from homology"/>
<dbReference type="Proteomes" id="UP000789739">
    <property type="component" value="Unassembled WGS sequence"/>
</dbReference>
<dbReference type="GO" id="GO:0007005">
    <property type="term" value="P:mitochondrion organization"/>
    <property type="evidence" value="ECO:0007669"/>
    <property type="project" value="TreeGrafter"/>
</dbReference>
<dbReference type="GO" id="GO:0045324">
    <property type="term" value="P:late endosome to vacuole transport"/>
    <property type="evidence" value="ECO:0007669"/>
    <property type="project" value="UniProtKB-UniRule"/>
</dbReference>
<feature type="domain" description="Chorein N-terminal" evidence="7">
    <location>
        <begin position="1"/>
        <end position="836"/>
    </location>
</feature>
<feature type="coiled-coil region" evidence="5">
    <location>
        <begin position="1749"/>
        <end position="1776"/>
    </location>
</feature>
<gene>
    <name evidence="11" type="ORF">PBRASI_LOCUS5298</name>
</gene>
<evidence type="ECO:0000256" key="5">
    <source>
        <dbReference type="SAM" id="Coils"/>
    </source>
</evidence>
<keyword evidence="5" id="KW-0175">Coiled coil</keyword>
<dbReference type="Pfam" id="PF25033">
    <property type="entry name" value="VPS13_M"/>
    <property type="match status" value="1"/>
</dbReference>
<dbReference type="OrthoDB" id="428159at2759"/>
<dbReference type="Pfam" id="PF25036">
    <property type="entry name" value="VPS13_VAB"/>
    <property type="match status" value="1"/>
</dbReference>
<sequence>MLESLVANVLNRVLGAYVSNLENNQLNIAIWSGDVVLKNLQLKKEALDKFDLPVDVLEGYLGELTLNIPWANLRNKPVRAIVKDVYLLAVPKAESEYDPVEEERRAQQLKQEKLANAELLAAKPSEDGDDDKNQSFVNSLVTKVVDNLQISIKNIHIRYEDRLSDPGHPFAIGVTLSELSVVSADENWVPTFIEGETKDIRKLLTLGSLAVYWNTDTKSLAGHASNEAIKLFNSLIASESNTIDHQYILKPVSGKGRLTMSKRHDPNVPKINSTLLFDELGFVLDDEQYRDALLMVDLFHFFLRQQQYRKFRPPKEVTPKSNPRAWFQFAGKCILSEIQERNRKFTWAYLAERRLQRIEYLDLYTKKMLDRLTPEDTAKLEQLETKLSYEDIRFYRSIGRSRLRKEKALIAKKREIEKQHQRGRSGWLSGWWPGGGSSSDDTETILTDEQRKELYDAIEYDETAAVTDAVEVPKDSIQLQFSTILKIGSFALKKNPHGKNHTILSLVFDTVTTEFLQRPTSFALETALGSLAVYDGSTEGTLYPQIVRVKEDLRAGKAIEEAQATSVITEHLIKPEEGHVTENPFFQLMFESKPIDNRADNAFSLKMKHLEIIYNKNAIEAVQDFFKPPEQQMESIAVLIEAAGDRFEGIKAQTRATLGSAFGYAFEDHKTMDVEIDMNAPIVIIPESCIRKDAEVIVLDAGRISVVSNLVPKEVIAEIKSKTVETYSDKDLETLMYDRFSVELSSTQLLVGHSAESCLAQIRNVSTTYDLHVIDRININFLVELSILPSAPNVARIRVSGKLPLLQVNLSDRKYKTIMKIVDLVTKKEDQAGEDIIGYKENKKASSPGSGKGTISGKSSVRGNEAKKSWELAKHRNSMAISEKFGLGRGLADLLIDSESDGEGENKAEDNTDEFFDAVESEIPQSAKLHQRLFEFKFEVEKVSAYLKKSDKDYEKPETVLADMLLEHFALSFILRPVEISAEVTLESFIIEDKITETGSEFKHIVSSKGGEADGKSDGGNLVHVKYTKVDPQHPEYMSRFEGIDQSVDVVLRTITIVVTRKSILTLLDFVLDTFTTPNNSPAVSTPTNTESQDIQKQRKPRKQASTMRVKVQMSSIVFILNNDGTRLATGSLERADVAVMLRKDTLRVGARLGNFSLLDDTNSSPDVDSFRRLLTIQDEDLADFRYETFDESEPGYPGYDSSVYLHAGSARLTFLEEPVRLLVEFGSKFAQMKGLYDSARRAAVEQAAQLQKEVQKFHFDIVIRSPNVEFPRCMSKDSVVANLGEFSALNEFVNNSDGSGYLTRITAGIKDIRLTSNFFSDSGNEQELQIIDDVDIAFKVQYSQHVEGSNRPDMEITGHMSDVKMKLTEKQYKVLFELSNSFARAFSGGEAVEDSNRPSISARDGTVESMPVPSSPVVVPLTVAAPSDNPEPKLSVTFNVNQIYLEIFNSDESQADSSDRKSLSKFSLNKTDFRCKILTDGAIDAELRLQSVTLSDTRPNIKNVFREILPAINKDEPQFLVSLNMSGDAERNIIALVTIDSPKVIFALDYLFALKDFFLSPFVSDNNSSTQHKQILDSPEETAPTPPSKPSRPSNQSTSSAPRSTTLSYRVNLKSAEIILLANPQIESTEAVVLSANQIVVTQQSIMALSIDEIGMFLCRMDKRDATLLRFIDNFRVSLTVDNNPSTEYSRSTSIMIDVGPLIMRMSYRDVMLLMSILNKISELSSQSSSAKNKEVTDEKEGMLNFDYNNIQNTIKEKEKEWKEKERKVELVRESLKAGFQGLKLILIGDEHNIPMIDMNAKGFTVNVNDWSSKMTVDSVLETYINYFNLTNSHWEPLIEPWHYKLQVSKNLNPESMEIEIFSKKRLEINITHIFIETMLTTLSIFKREKEHVLSTARESRTPYKLVNRTGYSMHVWKISSDDNTDTEIRILEDGGEVNWRFDDWRIERESLPSPSSTKNMLGLQFEGSNWESIKDIPVDREGETFYILRPKLRDVSHRLVVDIKLNDNIKVVTFRSALVVENRTMLNVEMMIVDANGKQVSDIYHIGPNDDCPVPFESSYHHRLKFRPEGGFGYDWSSQSLYWQDFIKKDTIKSISCASTGEDVPFRFQIFAKYKKNDPRTMTYPCMSIRLSAPIEIENLLPYDVKFRVYDKTTKHDWPNNSLSKGGSTALHLIELGHLLLLSIEISDTEYKPSEFAIISSPNEDYHVDSTLTVEDPEGLKLNLKIHYTEIPNSGGAFKFSIYSPHVMMNKTGLDMTFKSKSLFQNAKIAAGQGWLSGRRRNQTVKPYMFSYPSDETRNRALLKVGDSDWSNPLSFEAVGSVMEVVIPSQSRDDEIHIGVSIEEGHSKYKLIKVVTFTPRFILKNNLNEDIDFRDVYSNNTILLKSKDRAPLHFLHRGDVKQLCFSYAGNGNPWSAPININDIGRIHLKVAKADREIHLLRIEILLEQATVFLILNKEEGKWPYRIDNYSDVDVVFYQQTPDRRESGSSASLYALKKYGLPAGSSEVYSWDFPALKEKRLILNVNGTERTVNIQEIGTLVPFKVPRPDGVRILSLEVAADGPTQVLLLSNYKQSKSMYKPRPASVASVAKSENGSAKDAFEIIDVDSVTSLNFQIRLEGIGISVINKRMQELSYILLRGLEFSYSDSTLYQSLNFVVKWLQIDNQLYGGLYPIIFYPTVIPKEGKEIEAHPTFNATLIKSKDESHGVVYFKYFSMLLQEMTFEMDEDFLFALLEFMKLRGLTTEEEDDLQLFDGNMDVPEPKSMEGDAQYYSEIMHIQPMKINISFVRTERVNVEDKPPPRNPITFFFNILTMAIGNINDAPIKLNALAMENVRVSLPVLIDRIRRHYGQEFLYQIHKIIGSADFLGNPVGLFTNISSGVMDVFYEPYHGVVMSGPNELGFGIARGGLSFVKKTVYGLSDSVAKFTGSIGKGLSAATLDKSYQDSRRMAQFRNRPKHALYGITQGANALATSVGSGIEGLVRKPIEGAEKEGATGLLKGVGKGLVGFVTKPVVGVFDLASNVTAGIRNTTVVFDEGELTPVRPPRFVGRDGILKPYNCREAVGQRMLKELENGKYFNDDYLAHIELKGDDTIAMLTRSRIMLIRSRRLKVEWEVQFSDLQAVSMQPSGILLMLRNGTPGPFIPIADQNVQHWFERKVEEVINEFNSEKRLAEC</sequence>
<dbReference type="InterPro" id="IPR026854">
    <property type="entry name" value="VPS13_N"/>
</dbReference>
<evidence type="ECO:0000259" key="9">
    <source>
        <dbReference type="Pfam" id="PF25036"/>
    </source>
</evidence>
<comment type="caution">
    <text evidence="11">The sequence shown here is derived from an EMBL/GenBank/DDBJ whole genome shotgun (WGS) entry which is preliminary data.</text>
</comment>
<dbReference type="EMBL" id="CAJVPI010000606">
    <property type="protein sequence ID" value="CAG8555201.1"/>
    <property type="molecule type" value="Genomic_DNA"/>
</dbReference>
<accession>A0A9N9FQU1</accession>
<dbReference type="PANTHER" id="PTHR16166:SF93">
    <property type="entry name" value="INTERMEMBRANE LIPID TRANSFER PROTEIN VPS13"/>
    <property type="match status" value="1"/>
</dbReference>
<organism evidence="11 12">
    <name type="scientific">Paraglomus brasilianum</name>
    <dbReference type="NCBI Taxonomy" id="144538"/>
    <lineage>
        <taxon>Eukaryota</taxon>
        <taxon>Fungi</taxon>
        <taxon>Fungi incertae sedis</taxon>
        <taxon>Mucoromycota</taxon>
        <taxon>Glomeromycotina</taxon>
        <taxon>Glomeromycetes</taxon>
        <taxon>Paraglomerales</taxon>
        <taxon>Paraglomeraceae</taxon>
        <taxon>Paraglomus</taxon>
    </lineage>
</organism>
<comment type="similarity">
    <text evidence="1 4">Belongs to the VPS13 family.</text>
</comment>
<evidence type="ECO:0000313" key="11">
    <source>
        <dbReference type="EMBL" id="CAG8555201.1"/>
    </source>
</evidence>
<comment type="function">
    <text evidence="4">Mediates the transfer of lipids between membranes at organelle contact sites. May play a role in mitochondrial lipid homeostasis.</text>
</comment>
<evidence type="ECO:0000259" key="10">
    <source>
        <dbReference type="Pfam" id="PF25037"/>
    </source>
</evidence>
<feature type="domain" description="Intermembrane lipid transfer protein VPS13-like C-terminal" evidence="10">
    <location>
        <begin position="3043"/>
        <end position="3149"/>
    </location>
</feature>
<dbReference type="InterPro" id="IPR026847">
    <property type="entry name" value="VPS13"/>
</dbReference>
<keyword evidence="3 4" id="KW-0445">Lipid transport</keyword>
<evidence type="ECO:0000313" key="12">
    <source>
        <dbReference type="Proteomes" id="UP000789739"/>
    </source>
</evidence>
<evidence type="ECO:0000256" key="6">
    <source>
        <dbReference type="SAM" id="MobiDB-lite"/>
    </source>
</evidence>
<dbReference type="GO" id="GO:0006869">
    <property type="term" value="P:lipid transport"/>
    <property type="evidence" value="ECO:0007669"/>
    <property type="project" value="UniProtKB-KW"/>
</dbReference>
<keyword evidence="4" id="KW-0333">Golgi apparatus</keyword>
<evidence type="ECO:0000256" key="1">
    <source>
        <dbReference type="ARBA" id="ARBA00006545"/>
    </source>
</evidence>
<keyword evidence="12" id="KW-1185">Reference proteome</keyword>
<evidence type="ECO:0000256" key="2">
    <source>
        <dbReference type="ARBA" id="ARBA00022448"/>
    </source>
</evidence>
<dbReference type="GO" id="GO:0006623">
    <property type="term" value="P:protein targeting to vacuole"/>
    <property type="evidence" value="ECO:0007669"/>
    <property type="project" value="TreeGrafter"/>
</dbReference>
<feature type="domain" description="Vacuolar protein sorting-associated protein 13 VPS13 adaptor binding" evidence="9">
    <location>
        <begin position="1945"/>
        <end position="2518"/>
    </location>
</feature>
<dbReference type="InterPro" id="IPR009543">
    <property type="entry name" value="VPS13_VAB"/>
</dbReference>
<dbReference type="Pfam" id="PF12624">
    <property type="entry name" value="VPS13_N"/>
    <property type="match status" value="1"/>
</dbReference>
<name>A0A9N9FQU1_9GLOM</name>
<feature type="compositionally biased region" description="Polar residues" evidence="6">
    <location>
        <begin position="1592"/>
        <end position="1606"/>
    </location>
</feature>
<dbReference type="GO" id="GO:0005794">
    <property type="term" value="C:Golgi apparatus"/>
    <property type="evidence" value="ECO:0007669"/>
    <property type="project" value="UniProtKB-UniRule"/>
</dbReference>
<feature type="domain" description="VPS13-like middle region" evidence="8">
    <location>
        <begin position="1128"/>
        <end position="1897"/>
    </location>
</feature>
<dbReference type="PANTHER" id="PTHR16166">
    <property type="entry name" value="VACUOLAR PROTEIN SORTING-ASSOCIATED PROTEIN VPS13"/>
    <property type="match status" value="1"/>
</dbReference>
<dbReference type="PIRSF" id="PIRSF037235">
    <property type="entry name" value="VPS13_fungi"/>
    <property type="match status" value="1"/>
</dbReference>